<gene>
    <name evidence="4" type="ORF">ANI02nite_04580</name>
</gene>
<dbReference type="GO" id="GO:0016757">
    <property type="term" value="F:glycosyltransferase activity"/>
    <property type="evidence" value="ECO:0007669"/>
    <property type="project" value="TreeGrafter"/>
</dbReference>
<comment type="caution">
    <text evidence="4">The sequence shown here is derived from an EMBL/GenBank/DDBJ whole genome shotgun (WGS) entry which is preliminary data.</text>
</comment>
<dbReference type="GO" id="GO:0005737">
    <property type="term" value="C:cytoplasm"/>
    <property type="evidence" value="ECO:0007669"/>
    <property type="project" value="TreeGrafter"/>
</dbReference>
<dbReference type="EMBL" id="BJYF01000001">
    <property type="protein sequence ID" value="GEN58574.1"/>
    <property type="molecule type" value="Genomic_DNA"/>
</dbReference>
<keyword evidence="2" id="KW-0812">Transmembrane</keyword>
<keyword evidence="5" id="KW-1185">Reference proteome</keyword>
<evidence type="ECO:0008006" key="6">
    <source>
        <dbReference type="Google" id="ProtNLM"/>
    </source>
</evidence>
<keyword evidence="3" id="KW-1133">Transmembrane helix</keyword>
<keyword evidence="3" id="KW-0472">Membrane</keyword>
<dbReference type="RefSeq" id="WP_051291829.1">
    <property type="nucleotide sequence ID" value="NZ_AUBI01000001.1"/>
</dbReference>
<evidence type="ECO:0000313" key="4">
    <source>
        <dbReference type="EMBL" id="GEN58574.1"/>
    </source>
</evidence>
<dbReference type="OrthoDB" id="1997677at2"/>
<proteinExistence type="predicted"/>
<dbReference type="Pfam" id="PF13704">
    <property type="entry name" value="Glyco_tranf_2_4"/>
    <property type="match status" value="1"/>
</dbReference>
<dbReference type="CDD" id="cd00761">
    <property type="entry name" value="Glyco_tranf_GTA_type"/>
    <property type="match status" value="1"/>
</dbReference>
<dbReference type="Gene3D" id="3.90.550.10">
    <property type="entry name" value="Spore Coat Polysaccharide Biosynthesis Protein SpsA, Chain A"/>
    <property type="match status" value="1"/>
</dbReference>
<reference evidence="4 5" key="1">
    <citation type="submission" date="2019-07" db="EMBL/GenBank/DDBJ databases">
        <title>Whole genome shotgun sequence of Acetobacter nitrogenifigens NBRC 105050.</title>
        <authorList>
            <person name="Hosoyama A."/>
            <person name="Uohara A."/>
            <person name="Ohji S."/>
            <person name="Ichikawa N."/>
        </authorList>
    </citation>
    <scope>NUCLEOTIDE SEQUENCE [LARGE SCALE GENOMIC DNA]</scope>
    <source>
        <strain evidence="4 5">NBRC 105050</strain>
    </source>
</reference>
<organism evidence="4 5">
    <name type="scientific">Acetobacter nitrogenifigens DSM 23921 = NBRC 105050</name>
    <dbReference type="NCBI Taxonomy" id="1120919"/>
    <lineage>
        <taxon>Bacteria</taxon>
        <taxon>Pseudomonadati</taxon>
        <taxon>Pseudomonadota</taxon>
        <taxon>Alphaproteobacteria</taxon>
        <taxon>Acetobacterales</taxon>
        <taxon>Acetobacteraceae</taxon>
        <taxon>Acetobacter</taxon>
    </lineage>
</organism>
<evidence type="ECO:0000256" key="1">
    <source>
        <dbReference type="ARBA" id="ARBA00004167"/>
    </source>
</evidence>
<dbReference type="PANTHER" id="PTHR21461">
    <property type="entry name" value="GLYCOSYLTRANSFERASE FAMILY 92 PROTEIN"/>
    <property type="match status" value="1"/>
</dbReference>
<sequence length="504" mass="56554">MTKVAAVLFVKNEVEDIVWWLAWHFAIGFDTVFVYDDDSTDGTRELVQAAAWSVDVRCRKALPALRFNQRQNLTYMAALDEARAEFDWVIFLDADEYLDIKSGENVHDFLARYPNADGVAINWTCFGSGGHVLKPSTPNVFETYLSHSTEDLEENRIVKSFVRPKATATEYMNPHRFHVRGRYVLPSGEDVTWSDEHPERIAGRPDWSVATIRHYIVRSAEHYVRKVARRSDLREARVNIGLFVYHDTNNVFSPGLDARHWRMFQIVHSVQNSLARRALALVFPHRMTDQAVVVTASLSPGFRQWELHTGEGMQLCYDAHTGSIAQARSPEAEKNLVRLSALIVDAQPDVVYLVAAEPVVSLHLTRDCRVSSVLSFRLSHGEQGDIGLRSPHSGKAVCCLPPQSGQSVSSHVELDREAILGWEGFKFIERATPPGALALIVADIVQRQARGEDIPHYADAGEKFTADAYIATISALERTAIDAWRAAHGVPNVPWLDNAQPHTL</sequence>
<dbReference type="PANTHER" id="PTHR21461:SF69">
    <property type="entry name" value="GLYCOSYLTRANSFERASE FAMILY 92 PROTEIN"/>
    <property type="match status" value="1"/>
</dbReference>
<dbReference type="InterPro" id="IPR029044">
    <property type="entry name" value="Nucleotide-diphossugar_trans"/>
</dbReference>
<dbReference type="SUPFAM" id="SSF53448">
    <property type="entry name" value="Nucleotide-diphospho-sugar transferases"/>
    <property type="match status" value="1"/>
</dbReference>
<dbReference type="STRING" id="1120919.GCA_000429165_00465"/>
<name>A0A511X6K4_9PROT</name>
<evidence type="ECO:0000256" key="2">
    <source>
        <dbReference type="ARBA" id="ARBA00022692"/>
    </source>
</evidence>
<dbReference type="AlphaFoldDB" id="A0A511X6K4"/>
<evidence type="ECO:0000256" key="3">
    <source>
        <dbReference type="ARBA" id="ARBA00022989"/>
    </source>
</evidence>
<dbReference type="GO" id="GO:0016020">
    <property type="term" value="C:membrane"/>
    <property type="evidence" value="ECO:0007669"/>
    <property type="project" value="UniProtKB-SubCell"/>
</dbReference>
<dbReference type="Proteomes" id="UP000321635">
    <property type="component" value="Unassembled WGS sequence"/>
</dbReference>
<comment type="subcellular location">
    <subcellularLocation>
        <location evidence="1">Membrane</location>
        <topology evidence="1">Single-pass membrane protein</topology>
    </subcellularLocation>
</comment>
<protein>
    <recommendedName>
        <fullName evidence="6">Glycosyl transferase family 2</fullName>
    </recommendedName>
</protein>
<evidence type="ECO:0000313" key="5">
    <source>
        <dbReference type="Proteomes" id="UP000321635"/>
    </source>
</evidence>
<accession>A0A511X6K4</accession>